<dbReference type="Proteomes" id="UP001528920">
    <property type="component" value="Unassembled WGS sequence"/>
</dbReference>
<dbReference type="Pfam" id="PF00211">
    <property type="entry name" value="Guanylate_cyc"/>
    <property type="match status" value="1"/>
</dbReference>
<keyword evidence="1" id="KW-1133">Transmembrane helix</keyword>
<feature type="transmembrane region" description="Helical" evidence="1">
    <location>
        <begin position="77"/>
        <end position="99"/>
    </location>
</feature>
<dbReference type="PANTHER" id="PTHR43081">
    <property type="entry name" value="ADENYLATE CYCLASE, TERMINAL-DIFFERENTIATION SPECIFIC-RELATED"/>
    <property type="match status" value="1"/>
</dbReference>
<keyword evidence="1" id="KW-0812">Transmembrane</keyword>
<dbReference type="RefSeq" id="WP_275109176.1">
    <property type="nucleotide sequence ID" value="NZ_JAKJSC010000001.1"/>
</dbReference>
<dbReference type="InterPro" id="IPR050697">
    <property type="entry name" value="Adenylyl/Guanylyl_Cyclase_3/4"/>
</dbReference>
<dbReference type="SUPFAM" id="SSF55073">
    <property type="entry name" value="Nucleotide cyclase"/>
    <property type="match status" value="1"/>
</dbReference>
<dbReference type="InterPro" id="IPR029787">
    <property type="entry name" value="Nucleotide_cyclase"/>
</dbReference>
<evidence type="ECO:0000259" key="2">
    <source>
        <dbReference type="PROSITE" id="PS50125"/>
    </source>
</evidence>
<feature type="transmembrane region" description="Helical" evidence="1">
    <location>
        <begin position="52"/>
        <end position="70"/>
    </location>
</feature>
<comment type="caution">
    <text evidence="3">The sequence shown here is derived from an EMBL/GenBank/DDBJ whole genome shotgun (WGS) entry which is preliminary data.</text>
</comment>
<evidence type="ECO:0000256" key="1">
    <source>
        <dbReference type="SAM" id="Phobius"/>
    </source>
</evidence>
<dbReference type="InterPro" id="IPR001054">
    <property type="entry name" value="A/G_cyclase"/>
</dbReference>
<dbReference type="CDD" id="cd07302">
    <property type="entry name" value="CHD"/>
    <property type="match status" value="1"/>
</dbReference>
<gene>
    <name evidence="3" type="ORF">L3049_07440</name>
</gene>
<feature type="transmembrane region" description="Helical" evidence="1">
    <location>
        <begin position="12"/>
        <end position="32"/>
    </location>
</feature>
<accession>A0ABT5VU95</accession>
<dbReference type="Gene3D" id="3.30.70.1230">
    <property type="entry name" value="Nucleotide cyclase"/>
    <property type="match status" value="1"/>
</dbReference>
<sequence>MNSSIKNYIKSIGAYFLTITLTWIVAFFFLVVFQVDEDGMFSVFRIQSFQNILLSGIISGIVWGGIYKFVQYIRSQIPTYFLAVVISLFTNICSAYLLMYIRFHLADILIIEDMPVAFTGLSQLYNSQLFYTILVYFFIIGTLIEIFYDVDRKFGKGILLKFLLGKYYKPKEEERIFLFMDLKSSTYYAEKLGHFKYSRLIQDCFKDISSAVTKNKAEIYQYVGDEVVLTWKMKNGLGKSRCLQVVYDFMEVLEKKKEYYQKNYGMVPIFKAGVHSGKVMVAQVGELKSEIAYHGDAINTAARIQGLCNSYQSRLLVSGNLFNQLNGEYSQGIGCRYLGEVLLTGKETTTELYTFVLN</sequence>
<dbReference type="PROSITE" id="PS50125">
    <property type="entry name" value="GUANYLATE_CYCLASE_2"/>
    <property type="match status" value="1"/>
</dbReference>
<keyword evidence="1" id="KW-0472">Membrane</keyword>
<organism evidence="3 4">
    <name type="scientific">Paralabilibaculum antarcticum</name>
    <dbReference type="NCBI Taxonomy" id="2912572"/>
    <lineage>
        <taxon>Bacteria</taxon>
        <taxon>Pseudomonadati</taxon>
        <taxon>Bacteroidota</taxon>
        <taxon>Bacteroidia</taxon>
        <taxon>Marinilabiliales</taxon>
        <taxon>Marinifilaceae</taxon>
        <taxon>Paralabilibaculum</taxon>
    </lineage>
</organism>
<name>A0ABT5VU95_9BACT</name>
<protein>
    <submittedName>
        <fullName evidence="3">Adenylate/guanylate cyclase domain-containing protein</fullName>
    </submittedName>
</protein>
<reference evidence="3 4" key="1">
    <citation type="submission" date="2022-01" db="EMBL/GenBank/DDBJ databases">
        <title>Labilibaculum sp. nov, a marine bacterium isolated from Antarctica.</title>
        <authorList>
            <person name="Dai W."/>
        </authorList>
    </citation>
    <scope>NUCLEOTIDE SEQUENCE [LARGE SCALE GENOMIC DNA]</scope>
    <source>
        <strain evidence="3 4">DW002</strain>
    </source>
</reference>
<evidence type="ECO:0000313" key="4">
    <source>
        <dbReference type="Proteomes" id="UP001528920"/>
    </source>
</evidence>
<proteinExistence type="predicted"/>
<evidence type="ECO:0000313" key="3">
    <source>
        <dbReference type="EMBL" id="MDE5417839.1"/>
    </source>
</evidence>
<feature type="domain" description="Guanylate cyclase" evidence="2">
    <location>
        <begin position="176"/>
        <end position="305"/>
    </location>
</feature>
<feature type="transmembrane region" description="Helical" evidence="1">
    <location>
        <begin position="129"/>
        <end position="148"/>
    </location>
</feature>
<dbReference type="EMBL" id="JAKJSC010000001">
    <property type="protein sequence ID" value="MDE5417839.1"/>
    <property type="molecule type" value="Genomic_DNA"/>
</dbReference>
<dbReference type="PANTHER" id="PTHR43081:SF1">
    <property type="entry name" value="ADENYLATE CYCLASE, TERMINAL-DIFFERENTIATION SPECIFIC"/>
    <property type="match status" value="1"/>
</dbReference>
<keyword evidence="4" id="KW-1185">Reference proteome</keyword>